<evidence type="ECO:0000313" key="1">
    <source>
        <dbReference type="EMBL" id="GIQ63399.1"/>
    </source>
</evidence>
<accession>A0ABQ4N5B1</accession>
<gene>
    <name evidence="1" type="ORF">PACILC2_19670</name>
</gene>
<evidence type="ECO:0000313" key="2">
    <source>
        <dbReference type="Proteomes" id="UP000680304"/>
    </source>
</evidence>
<dbReference type="EMBL" id="BOVJ01000062">
    <property type="protein sequence ID" value="GIQ63399.1"/>
    <property type="molecule type" value="Genomic_DNA"/>
</dbReference>
<proteinExistence type="predicted"/>
<name>A0ABQ4N5B1_9BACL</name>
<keyword evidence="2" id="KW-1185">Reference proteome</keyword>
<organism evidence="1 2">
    <name type="scientific">Paenibacillus cisolokensis</name>
    <dbReference type="NCBI Taxonomy" id="1658519"/>
    <lineage>
        <taxon>Bacteria</taxon>
        <taxon>Bacillati</taxon>
        <taxon>Bacillota</taxon>
        <taxon>Bacilli</taxon>
        <taxon>Bacillales</taxon>
        <taxon>Paenibacillaceae</taxon>
        <taxon>Paenibacillus</taxon>
    </lineage>
</organism>
<dbReference type="Proteomes" id="UP000680304">
    <property type="component" value="Unassembled WGS sequence"/>
</dbReference>
<comment type="caution">
    <text evidence="1">The sequence shown here is derived from an EMBL/GenBank/DDBJ whole genome shotgun (WGS) entry which is preliminary data.</text>
</comment>
<sequence>MISNYRLFQDAVPAPPSPEEVNPMSEWRGHFMPYGDLCIGLVTVAGFLAEVGDLSGYDHS</sequence>
<reference evidence="1 2" key="1">
    <citation type="submission" date="2021-04" db="EMBL/GenBank/DDBJ databases">
        <title>Draft genome sequence of Paenibacillus cisolokensis, LC2-13A.</title>
        <authorList>
            <person name="Uke A."/>
            <person name="Chhe C."/>
            <person name="Baramee S."/>
            <person name="Kosugi A."/>
        </authorList>
    </citation>
    <scope>NUCLEOTIDE SEQUENCE [LARGE SCALE GENOMIC DNA]</scope>
    <source>
        <strain evidence="1 2">LC2-13A</strain>
    </source>
</reference>
<protein>
    <recommendedName>
        <fullName evidence="3">Transposase</fullName>
    </recommendedName>
</protein>
<evidence type="ECO:0008006" key="3">
    <source>
        <dbReference type="Google" id="ProtNLM"/>
    </source>
</evidence>